<proteinExistence type="predicted"/>
<keyword evidence="3" id="KW-1185">Reference proteome</keyword>
<dbReference type="Proteomes" id="UP000005307">
    <property type="component" value="Chromosome"/>
</dbReference>
<dbReference type="SUPFAM" id="SSF50969">
    <property type="entry name" value="YVTN repeat-like/Quinoprotein amine dehydrogenase"/>
    <property type="match status" value="1"/>
</dbReference>
<dbReference type="Gene3D" id="2.130.10.10">
    <property type="entry name" value="YVTN repeat-like/Quinoprotein amine dehydrogenase"/>
    <property type="match status" value="1"/>
</dbReference>
<evidence type="ECO:0000313" key="2">
    <source>
        <dbReference type="EMBL" id="AGI66764.1"/>
    </source>
</evidence>
<protein>
    <recommendedName>
        <fullName evidence="4">Twin-arginine translocation pathway signal</fullName>
    </recommendedName>
</protein>
<dbReference type="InterPro" id="IPR008311">
    <property type="entry name" value="UCP028101"/>
</dbReference>
<dbReference type="eggNOG" id="COG3490">
    <property type="taxonomic scope" value="Bacteria"/>
</dbReference>
<dbReference type="Pfam" id="PF07433">
    <property type="entry name" value="DUF1513"/>
    <property type="match status" value="1"/>
</dbReference>
<name>M9R285_9RHOB</name>
<evidence type="ECO:0000256" key="1">
    <source>
        <dbReference type="SAM" id="SignalP"/>
    </source>
</evidence>
<gene>
    <name evidence="2" type="ORF">OAN307_c10540</name>
</gene>
<keyword evidence="1" id="KW-0732">Signal</keyword>
<accession>M9R285</accession>
<evidence type="ECO:0008006" key="4">
    <source>
        <dbReference type="Google" id="ProtNLM"/>
    </source>
</evidence>
<dbReference type="EMBL" id="CP003740">
    <property type="protein sequence ID" value="AGI66764.1"/>
    <property type="molecule type" value="Genomic_DNA"/>
</dbReference>
<dbReference type="STRING" id="391626.OAN307_c10540"/>
<evidence type="ECO:0000313" key="3">
    <source>
        <dbReference type="Proteomes" id="UP000005307"/>
    </source>
</evidence>
<sequence length="353" mass="38073">MASRRRFLAGLLATGLAPLPTWAEAGDPSFLSAARTPGGDYVLVGLDDAGAERFRIPLPARGHAAAAHPTRPEAVAFARRPGTFAVVLDCRNGDVLAQLNCPQGRHFYGHGTFDGLGDLLFTTENDYRAGQGRIGIWDARRGYERIGEIASHGVGPHDLRFMPEGTLVVANGGIDTHPASGREKLNIPTMRPNLTYLDVDGNILDHIEPDHHQASIRHLSVRADGLVGLAMQWQGDSATAPALAATHRRGERLRYIGDGAELSGYVGSIAFSSDGTQLAITSPRAGEAQVFDITTCVVVRRLHESDICGVAASGTMMMLTDGRGHVFDLAKIEPRIAMHELMWDNHLVEIRRA</sequence>
<dbReference type="PROSITE" id="PS51318">
    <property type="entry name" value="TAT"/>
    <property type="match status" value="1"/>
</dbReference>
<dbReference type="HOGENOM" id="CLU_047398_0_0_5"/>
<organism evidence="2 3">
    <name type="scientific">Octadecabacter antarcticus 307</name>
    <dbReference type="NCBI Taxonomy" id="391626"/>
    <lineage>
        <taxon>Bacteria</taxon>
        <taxon>Pseudomonadati</taxon>
        <taxon>Pseudomonadota</taxon>
        <taxon>Alphaproteobacteria</taxon>
        <taxon>Rhodobacterales</taxon>
        <taxon>Roseobacteraceae</taxon>
        <taxon>Octadecabacter</taxon>
    </lineage>
</organism>
<dbReference type="OrthoDB" id="5624218at2"/>
<feature type="chain" id="PRO_5004102219" description="Twin-arginine translocation pathway signal" evidence="1">
    <location>
        <begin position="24"/>
        <end position="353"/>
    </location>
</feature>
<dbReference type="InterPro" id="IPR011044">
    <property type="entry name" value="Quino_amine_DH_bsu"/>
</dbReference>
<dbReference type="InterPro" id="IPR015943">
    <property type="entry name" value="WD40/YVTN_repeat-like_dom_sf"/>
</dbReference>
<dbReference type="InterPro" id="IPR006311">
    <property type="entry name" value="TAT_signal"/>
</dbReference>
<dbReference type="PIRSF" id="PIRSF028101">
    <property type="entry name" value="UCP028101"/>
    <property type="match status" value="1"/>
</dbReference>
<feature type="signal peptide" evidence="1">
    <location>
        <begin position="1"/>
        <end position="23"/>
    </location>
</feature>
<reference evidence="2 3" key="1">
    <citation type="journal article" date="2013" name="PLoS ONE">
        <title>Poles Apart: Arctic and Antarctic Octadecabacter strains Share High Genome Plasticity and a New Type of Xanthorhodopsin.</title>
        <authorList>
            <person name="Vollmers J."/>
            <person name="Voget S."/>
            <person name="Dietrich S."/>
            <person name="Gollnow K."/>
            <person name="Smits M."/>
            <person name="Meyer K."/>
            <person name="Brinkhoff T."/>
            <person name="Simon M."/>
            <person name="Daniel R."/>
        </authorList>
    </citation>
    <scope>NUCLEOTIDE SEQUENCE [LARGE SCALE GENOMIC DNA]</scope>
    <source>
        <strain evidence="2 3">307</strain>
    </source>
</reference>
<dbReference type="KEGG" id="oat:OAN307_c10540"/>
<dbReference type="AlphaFoldDB" id="M9R285"/>
<dbReference type="RefSeq" id="WP_015498807.1">
    <property type="nucleotide sequence ID" value="NC_020911.1"/>
</dbReference>